<dbReference type="Proteomes" id="UP000253437">
    <property type="component" value="Unassembled WGS sequence"/>
</dbReference>
<dbReference type="RefSeq" id="WP_114093224.1">
    <property type="nucleotide sequence ID" value="NZ_QOUW02000303.1"/>
</dbReference>
<dbReference type="EMBL" id="QOUW02000303">
    <property type="protein sequence ID" value="RIV98043.1"/>
    <property type="molecule type" value="Genomic_DNA"/>
</dbReference>
<gene>
    <name evidence="2" type="ORF">DS957_029060</name>
</gene>
<sequence>MEVQVIAALIGIAGVTLSAVFSGFGYYAKVRAEKLRTTRQVLFYLLEFRAHVLASAMSPSELYDQYLNECRKYFDKKRIAGVVIPQQNQELMLGYFSQLIEQITPELSQEFISGYSNTINELAKDKPILAFQLRGKDVATKMVMLQKSYLEQLQSTDLFTTDQSISTFLQKQVTEAHDNGLREVLALLDEELTVVSRACGVVHYIKVRKIVKSKVKPTTNLEDVGIEEMFDSLLLAFSHHINSEQECVENDG</sequence>
<evidence type="ECO:0000313" key="2">
    <source>
        <dbReference type="EMBL" id="RIV98043.1"/>
    </source>
</evidence>
<name>A0A8B3D893_VIBHA</name>
<dbReference type="AlphaFoldDB" id="A0A8B3D893"/>
<comment type="caution">
    <text evidence="2">The sequence shown here is derived from an EMBL/GenBank/DDBJ whole genome shotgun (WGS) entry which is preliminary data.</text>
</comment>
<evidence type="ECO:0000313" key="3">
    <source>
        <dbReference type="Proteomes" id="UP000253437"/>
    </source>
</evidence>
<keyword evidence="1" id="KW-0472">Membrane</keyword>
<reference evidence="2 3" key="1">
    <citation type="submission" date="2018-08" db="EMBL/GenBank/DDBJ databases">
        <title>Vibrio harveyi strains pathogenic to white snook Centropomus viridis Lockington (1877) and potential probiotic bacteria.</title>
        <authorList>
            <person name="Soto-Rodriguez S."/>
            <person name="Gomez-Gil B."/>
            <person name="Lozano-Olvera R."/>
        </authorList>
    </citation>
    <scope>NUCLEOTIDE SEQUENCE [LARGE SCALE GENOMIC DNA]</scope>
    <source>
        <strain evidence="2 3">CAIM 1508</strain>
    </source>
</reference>
<keyword evidence="1" id="KW-0812">Transmembrane</keyword>
<proteinExistence type="predicted"/>
<organism evidence="2 3">
    <name type="scientific">Vibrio harveyi</name>
    <name type="common">Beneckea harveyi</name>
    <dbReference type="NCBI Taxonomy" id="669"/>
    <lineage>
        <taxon>Bacteria</taxon>
        <taxon>Pseudomonadati</taxon>
        <taxon>Pseudomonadota</taxon>
        <taxon>Gammaproteobacteria</taxon>
        <taxon>Vibrionales</taxon>
        <taxon>Vibrionaceae</taxon>
        <taxon>Vibrio</taxon>
    </lineage>
</organism>
<keyword evidence="1" id="KW-1133">Transmembrane helix</keyword>
<feature type="transmembrane region" description="Helical" evidence="1">
    <location>
        <begin position="6"/>
        <end position="28"/>
    </location>
</feature>
<evidence type="ECO:0000256" key="1">
    <source>
        <dbReference type="SAM" id="Phobius"/>
    </source>
</evidence>
<protein>
    <submittedName>
        <fullName evidence="2">Uncharacterized protein</fullName>
    </submittedName>
</protein>
<accession>A0A8B3D893</accession>